<dbReference type="Proteomes" id="UP000479756">
    <property type="component" value="Unassembled WGS sequence"/>
</dbReference>
<evidence type="ECO:0000256" key="5">
    <source>
        <dbReference type="ARBA" id="ARBA00022884"/>
    </source>
</evidence>
<dbReference type="EC" id="3.1.26.5" evidence="6 7"/>
<dbReference type="NCBIfam" id="TIGR00188">
    <property type="entry name" value="rnpA"/>
    <property type="match status" value="1"/>
</dbReference>
<dbReference type="PANTHER" id="PTHR33992:SF1">
    <property type="entry name" value="RIBONUCLEASE P PROTEIN COMPONENT"/>
    <property type="match status" value="1"/>
</dbReference>
<evidence type="ECO:0000256" key="4">
    <source>
        <dbReference type="ARBA" id="ARBA00022801"/>
    </source>
</evidence>
<dbReference type="EMBL" id="JAAGWZ010000003">
    <property type="protein sequence ID" value="NEM91760.1"/>
    <property type="molecule type" value="Genomic_DNA"/>
</dbReference>
<dbReference type="GO" id="GO:0004526">
    <property type="term" value="F:ribonuclease P activity"/>
    <property type="evidence" value="ECO:0007669"/>
    <property type="project" value="UniProtKB-UniRule"/>
</dbReference>
<evidence type="ECO:0000256" key="3">
    <source>
        <dbReference type="ARBA" id="ARBA00022759"/>
    </source>
</evidence>
<dbReference type="InterPro" id="IPR000100">
    <property type="entry name" value="RNase_P"/>
</dbReference>
<dbReference type="InterPro" id="IPR014721">
    <property type="entry name" value="Ribsml_uS5_D2-typ_fold_subgr"/>
</dbReference>
<dbReference type="GO" id="GO:0000049">
    <property type="term" value="F:tRNA binding"/>
    <property type="evidence" value="ECO:0007669"/>
    <property type="project" value="UniProtKB-UniRule"/>
</dbReference>
<evidence type="ECO:0000313" key="9">
    <source>
        <dbReference type="Proteomes" id="UP000479756"/>
    </source>
</evidence>
<evidence type="ECO:0000256" key="2">
    <source>
        <dbReference type="ARBA" id="ARBA00022722"/>
    </source>
</evidence>
<reference evidence="8 9" key="1">
    <citation type="journal article" date="2014" name="Int. J. Syst. Evol. Microbiol.">
        <title>Description of Galbitalea soli gen. nov., sp. nov., and Frondihabitans sucicola sp. nov.</title>
        <authorList>
            <person name="Kim S.J."/>
            <person name="Lim J.M."/>
            <person name="Ahn J.H."/>
            <person name="Weon H.Y."/>
            <person name="Hamada M."/>
            <person name="Suzuki K."/>
            <person name="Ahn T.Y."/>
            <person name="Kwon S.W."/>
        </authorList>
    </citation>
    <scope>NUCLEOTIDE SEQUENCE [LARGE SCALE GENOMIC DNA]</scope>
    <source>
        <strain evidence="8 9">NBRC 108727</strain>
    </source>
</reference>
<dbReference type="GO" id="GO:0042781">
    <property type="term" value="F:3'-tRNA processing endoribonuclease activity"/>
    <property type="evidence" value="ECO:0007669"/>
    <property type="project" value="TreeGrafter"/>
</dbReference>
<keyword evidence="5 6" id="KW-0694">RNA-binding</keyword>
<dbReference type="PANTHER" id="PTHR33992">
    <property type="entry name" value="RIBONUCLEASE P PROTEIN COMPONENT"/>
    <property type="match status" value="1"/>
</dbReference>
<dbReference type="InterPro" id="IPR020568">
    <property type="entry name" value="Ribosomal_Su5_D2-typ_SF"/>
</dbReference>
<dbReference type="Gene3D" id="3.30.230.10">
    <property type="match status" value="1"/>
</dbReference>
<dbReference type="GO" id="GO:0001682">
    <property type="term" value="P:tRNA 5'-leader removal"/>
    <property type="evidence" value="ECO:0007669"/>
    <property type="project" value="UniProtKB-UniRule"/>
</dbReference>
<keyword evidence="3 6" id="KW-0255">Endonuclease</keyword>
<comment type="function">
    <text evidence="6">RNaseP catalyzes the removal of the 5'-leader sequence from pre-tRNA to produce the mature 5'-terminus. It can also cleave other RNA substrates such as 4.5S RNA. The protein component plays an auxiliary but essential role in vivo by binding to the 5'-leader sequence and broadening the substrate specificity of the ribozyme.</text>
</comment>
<keyword evidence="4 6" id="KW-0378">Hydrolase</keyword>
<dbReference type="Pfam" id="PF00825">
    <property type="entry name" value="Ribonuclease_P"/>
    <property type="match status" value="1"/>
</dbReference>
<sequence>MLAKVNRIARAEDFRSTVRRGRRAGLEHAVVYVAERGDSSPTRFGFIVSKAVGNSVVRHRMARRLRAVGHELLPSYPTGRDVIVRALPGSPEVSWSILHGEISDGLERSTGKR</sequence>
<accession>A0A7C9TRW4</accession>
<proteinExistence type="inferred from homology"/>
<dbReference type="SUPFAM" id="SSF54211">
    <property type="entry name" value="Ribosomal protein S5 domain 2-like"/>
    <property type="match status" value="1"/>
</dbReference>
<organism evidence="8 9">
    <name type="scientific">Galbitalea soli</name>
    <dbReference type="NCBI Taxonomy" id="1268042"/>
    <lineage>
        <taxon>Bacteria</taxon>
        <taxon>Bacillati</taxon>
        <taxon>Actinomycetota</taxon>
        <taxon>Actinomycetes</taxon>
        <taxon>Micrococcales</taxon>
        <taxon>Microbacteriaceae</taxon>
        <taxon>Galbitalea</taxon>
    </lineage>
</organism>
<protein>
    <recommendedName>
        <fullName evidence="6 7">Ribonuclease P protein component</fullName>
        <shortName evidence="6">RNase P protein</shortName>
        <shortName evidence="6">RNaseP protein</shortName>
        <ecNumber evidence="6 7">3.1.26.5</ecNumber>
    </recommendedName>
    <alternativeName>
        <fullName evidence="6">Protein C5</fullName>
    </alternativeName>
</protein>
<comment type="caution">
    <text evidence="8">The sequence shown here is derived from an EMBL/GenBank/DDBJ whole genome shotgun (WGS) entry which is preliminary data.</text>
</comment>
<dbReference type="AlphaFoldDB" id="A0A7C9TRW4"/>
<comment type="subunit">
    <text evidence="6">Consists of a catalytic RNA component (M1 or rnpB) and a protein subunit.</text>
</comment>
<evidence type="ECO:0000256" key="1">
    <source>
        <dbReference type="ARBA" id="ARBA00022694"/>
    </source>
</evidence>
<evidence type="ECO:0000313" key="8">
    <source>
        <dbReference type="EMBL" id="NEM91760.1"/>
    </source>
</evidence>
<dbReference type="HAMAP" id="MF_00227">
    <property type="entry name" value="RNase_P"/>
    <property type="match status" value="1"/>
</dbReference>
<keyword evidence="2 6" id="KW-0540">Nuclease</keyword>
<keyword evidence="1 6" id="KW-0819">tRNA processing</keyword>
<keyword evidence="9" id="KW-1185">Reference proteome</keyword>
<evidence type="ECO:0000256" key="7">
    <source>
        <dbReference type="NCBIfam" id="TIGR00188"/>
    </source>
</evidence>
<evidence type="ECO:0000256" key="6">
    <source>
        <dbReference type="HAMAP-Rule" id="MF_00227"/>
    </source>
</evidence>
<name>A0A7C9TRW4_9MICO</name>
<comment type="similarity">
    <text evidence="6">Belongs to the RnpA family.</text>
</comment>
<dbReference type="GO" id="GO:0030677">
    <property type="term" value="C:ribonuclease P complex"/>
    <property type="evidence" value="ECO:0007669"/>
    <property type="project" value="TreeGrafter"/>
</dbReference>
<gene>
    <name evidence="6 8" type="primary">rnpA</name>
    <name evidence="8" type="ORF">G3T37_10380</name>
</gene>
<comment type="catalytic activity">
    <reaction evidence="6">
        <text>Endonucleolytic cleavage of RNA, removing 5'-extranucleotides from tRNA precursor.</text>
        <dbReference type="EC" id="3.1.26.5"/>
    </reaction>
</comment>